<dbReference type="InterPro" id="IPR016174">
    <property type="entry name" value="Di-haem_cyt_TM"/>
</dbReference>
<evidence type="ECO:0000256" key="6">
    <source>
        <dbReference type="ARBA" id="ARBA00022692"/>
    </source>
</evidence>
<keyword evidence="7" id="KW-0479">Metal-binding</keyword>
<comment type="caution">
    <text evidence="14">The sequence shown here is derived from an EMBL/GenBank/DDBJ whole genome shotgun (WGS) entry which is preliminary data.</text>
</comment>
<keyword evidence="6 12" id="KW-0812">Transmembrane</keyword>
<keyword evidence="5" id="KW-0349">Heme</keyword>
<dbReference type="PANTHER" id="PTHR30485">
    <property type="entry name" value="NI/FE-HYDROGENASE 1 B-TYPE CYTOCHROME SUBUNIT"/>
    <property type="match status" value="1"/>
</dbReference>
<dbReference type="GO" id="GO:0020037">
    <property type="term" value="F:heme binding"/>
    <property type="evidence" value="ECO:0007669"/>
    <property type="project" value="TreeGrafter"/>
</dbReference>
<gene>
    <name evidence="14" type="ORF">HQ497_07620</name>
</gene>
<dbReference type="Pfam" id="PF01292">
    <property type="entry name" value="Ni_hydr_CYTB"/>
    <property type="match status" value="1"/>
</dbReference>
<keyword evidence="11 12" id="KW-0472">Membrane</keyword>
<dbReference type="InterPro" id="IPR000516">
    <property type="entry name" value="Ni-dep_Hydgase_cyt-B"/>
</dbReference>
<evidence type="ECO:0000256" key="9">
    <source>
        <dbReference type="ARBA" id="ARBA00022989"/>
    </source>
</evidence>
<evidence type="ECO:0000256" key="3">
    <source>
        <dbReference type="ARBA" id="ARBA00022448"/>
    </source>
</evidence>
<dbReference type="EMBL" id="JABMOJ010000286">
    <property type="protein sequence ID" value="NQV65217.1"/>
    <property type="molecule type" value="Genomic_DNA"/>
</dbReference>
<comment type="similarity">
    <text evidence="2">Belongs to the HupC/HyaC/HydC family.</text>
</comment>
<reference evidence="14" key="1">
    <citation type="submission" date="2020-05" db="EMBL/GenBank/DDBJ databases">
        <title>Sulfur intermediates as new biogeochemical hubs in an aquatic model microbial ecosystem.</title>
        <authorList>
            <person name="Vigneron A."/>
        </authorList>
    </citation>
    <scope>NUCLEOTIDE SEQUENCE</scope>
    <source>
        <strain evidence="14">Bin.250</strain>
    </source>
</reference>
<evidence type="ECO:0000256" key="5">
    <source>
        <dbReference type="ARBA" id="ARBA00022617"/>
    </source>
</evidence>
<evidence type="ECO:0000256" key="1">
    <source>
        <dbReference type="ARBA" id="ARBA00004651"/>
    </source>
</evidence>
<dbReference type="InterPro" id="IPR051542">
    <property type="entry name" value="Hydrogenase_cytochrome"/>
</dbReference>
<dbReference type="AlphaFoldDB" id="A0A972VY69"/>
<dbReference type="PRINTS" id="PR00161">
    <property type="entry name" value="NIHGNASECYTB"/>
</dbReference>
<feature type="transmembrane region" description="Helical" evidence="12">
    <location>
        <begin position="16"/>
        <end position="37"/>
    </location>
</feature>
<name>A0A972VY69_9GAMM</name>
<keyword evidence="4" id="KW-1003">Cell membrane</keyword>
<evidence type="ECO:0000256" key="2">
    <source>
        <dbReference type="ARBA" id="ARBA00008622"/>
    </source>
</evidence>
<keyword evidence="3" id="KW-0813">Transport</keyword>
<dbReference type="InterPro" id="IPR011577">
    <property type="entry name" value="Cyt_b561_bac/Ni-Hgenase"/>
</dbReference>
<dbReference type="GO" id="GO:0022904">
    <property type="term" value="P:respiratory electron transport chain"/>
    <property type="evidence" value="ECO:0007669"/>
    <property type="project" value="InterPro"/>
</dbReference>
<proteinExistence type="inferred from homology"/>
<keyword evidence="9 12" id="KW-1133">Transmembrane helix</keyword>
<feature type="transmembrane region" description="Helical" evidence="12">
    <location>
        <begin position="192"/>
        <end position="213"/>
    </location>
</feature>
<evidence type="ECO:0000256" key="4">
    <source>
        <dbReference type="ARBA" id="ARBA00022475"/>
    </source>
</evidence>
<feature type="transmembrane region" description="Helical" evidence="12">
    <location>
        <begin position="49"/>
        <end position="71"/>
    </location>
</feature>
<dbReference type="PANTHER" id="PTHR30485:SF2">
    <property type="entry name" value="BLL0597 PROTEIN"/>
    <property type="match status" value="1"/>
</dbReference>
<evidence type="ECO:0000313" key="15">
    <source>
        <dbReference type="Proteomes" id="UP000754644"/>
    </source>
</evidence>
<accession>A0A972VY69</accession>
<feature type="transmembrane region" description="Helical" evidence="12">
    <location>
        <begin position="116"/>
        <end position="139"/>
    </location>
</feature>
<keyword evidence="10" id="KW-0408">Iron</keyword>
<sequence length="242" mass="26982">MSELKTYAVWDAGTRWFHWLNVLCVIGLMAVGLVILFGRDLGVSSDGKVLLKTVHTLIGYVFALNLIWRFIWGFLGNQHASWQSIKIKRGFIGTVRRYIASIRAGRPEQYLGHNPLGSLSVVLLFALLATQMVTGLVLAGTDLFFPPFGHWIAQWVAAPGIDPGLLVANAPQMYDSAAYDSMREYRKIFGTIHVYGFYTLAVVIVMHVIAVVVTEIRSGSNIISAMFTGRKILSERPQDEQH</sequence>
<evidence type="ECO:0000313" key="14">
    <source>
        <dbReference type="EMBL" id="NQV65217.1"/>
    </source>
</evidence>
<evidence type="ECO:0000259" key="13">
    <source>
        <dbReference type="Pfam" id="PF01292"/>
    </source>
</evidence>
<feature type="domain" description="Cytochrome b561 bacterial/Ni-hydrogenase" evidence="13">
    <location>
        <begin position="9"/>
        <end position="229"/>
    </location>
</feature>
<dbReference type="GO" id="GO:0005886">
    <property type="term" value="C:plasma membrane"/>
    <property type="evidence" value="ECO:0007669"/>
    <property type="project" value="UniProtKB-SubCell"/>
</dbReference>
<dbReference type="GO" id="GO:0009055">
    <property type="term" value="F:electron transfer activity"/>
    <property type="evidence" value="ECO:0007669"/>
    <property type="project" value="InterPro"/>
</dbReference>
<evidence type="ECO:0000256" key="7">
    <source>
        <dbReference type="ARBA" id="ARBA00022723"/>
    </source>
</evidence>
<dbReference type="Gene3D" id="1.20.950.20">
    <property type="entry name" value="Transmembrane di-heme cytochromes, Chain C"/>
    <property type="match status" value="1"/>
</dbReference>
<dbReference type="Proteomes" id="UP000754644">
    <property type="component" value="Unassembled WGS sequence"/>
</dbReference>
<evidence type="ECO:0000256" key="11">
    <source>
        <dbReference type="ARBA" id="ARBA00023136"/>
    </source>
</evidence>
<keyword evidence="8" id="KW-0249">Electron transport</keyword>
<dbReference type="GO" id="GO:0005506">
    <property type="term" value="F:iron ion binding"/>
    <property type="evidence" value="ECO:0007669"/>
    <property type="project" value="InterPro"/>
</dbReference>
<evidence type="ECO:0000256" key="8">
    <source>
        <dbReference type="ARBA" id="ARBA00022982"/>
    </source>
</evidence>
<evidence type="ECO:0000256" key="12">
    <source>
        <dbReference type="SAM" id="Phobius"/>
    </source>
</evidence>
<dbReference type="SUPFAM" id="SSF81342">
    <property type="entry name" value="Transmembrane di-heme cytochromes"/>
    <property type="match status" value="1"/>
</dbReference>
<organism evidence="14 15">
    <name type="scientific">SAR86 cluster bacterium</name>
    <dbReference type="NCBI Taxonomy" id="2030880"/>
    <lineage>
        <taxon>Bacteria</taxon>
        <taxon>Pseudomonadati</taxon>
        <taxon>Pseudomonadota</taxon>
        <taxon>Gammaproteobacteria</taxon>
        <taxon>SAR86 cluster</taxon>
    </lineage>
</organism>
<evidence type="ECO:0000256" key="10">
    <source>
        <dbReference type="ARBA" id="ARBA00023004"/>
    </source>
</evidence>
<comment type="subcellular location">
    <subcellularLocation>
        <location evidence="1">Cell membrane</location>
        <topology evidence="1">Multi-pass membrane protein</topology>
    </subcellularLocation>
</comment>
<protein>
    <submittedName>
        <fullName evidence="14">Cytochrome b/b6 domain-containing protein</fullName>
    </submittedName>
</protein>